<name>A0A0C1FTQ9_9SPHI</name>
<sequence>MEAAAEKSADNIATIFPKELFWDVNPSHLDVQEDKDLIIPRALYATTESTFTSDIMRLERLYKRTEIVKELKSTKERISNMVCTMVAKRYQIKHFSRY</sequence>
<accession>A0A0C1FTQ9</accession>
<evidence type="ECO:0000259" key="1">
    <source>
        <dbReference type="Pfam" id="PF21956"/>
    </source>
</evidence>
<organism evidence="2 3">
    <name type="scientific">Pedobacter kyungheensis</name>
    <dbReference type="NCBI Taxonomy" id="1069985"/>
    <lineage>
        <taxon>Bacteria</taxon>
        <taxon>Pseudomonadati</taxon>
        <taxon>Bacteroidota</taxon>
        <taxon>Sphingobacteriia</taxon>
        <taxon>Sphingobacteriales</taxon>
        <taxon>Sphingobacteriaceae</taxon>
        <taxon>Pedobacter</taxon>
    </lineage>
</organism>
<feature type="domain" description="DUF6922" evidence="1">
    <location>
        <begin position="16"/>
        <end position="71"/>
    </location>
</feature>
<dbReference type="Proteomes" id="UP000031246">
    <property type="component" value="Unassembled WGS sequence"/>
</dbReference>
<keyword evidence="3" id="KW-1185">Reference proteome</keyword>
<dbReference type="OrthoDB" id="1438605at2"/>
<reference evidence="2 3" key="1">
    <citation type="submission" date="2014-10" db="EMBL/GenBank/DDBJ databases">
        <title>Pedobacter Kyungheensis.</title>
        <authorList>
            <person name="Anderson B.M."/>
            <person name="Newman J.D."/>
        </authorList>
    </citation>
    <scope>NUCLEOTIDE SEQUENCE [LARGE SCALE GENOMIC DNA]</scope>
    <source>
        <strain evidence="2 3">KACC 16221</strain>
    </source>
</reference>
<evidence type="ECO:0000313" key="2">
    <source>
        <dbReference type="EMBL" id="KIA95183.1"/>
    </source>
</evidence>
<gene>
    <name evidence="2" type="ORF">OC25_07640</name>
</gene>
<proteinExistence type="predicted"/>
<dbReference type="AlphaFoldDB" id="A0A0C1FTQ9"/>
<protein>
    <recommendedName>
        <fullName evidence="1">DUF6922 domain-containing protein</fullName>
    </recommendedName>
</protein>
<dbReference type="Pfam" id="PF21956">
    <property type="entry name" value="DUF6922"/>
    <property type="match status" value="1"/>
</dbReference>
<dbReference type="InterPro" id="IPR053830">
    <property type="entry name" value="DUF6922"/>
</dbReference>
<evidence type="ECO:0000313" key="3">
    <source>
        <dbReference type="Proteomes" id="UP000031246"/>
    </source>
</evidence>
<dbReference type="EMBL" id="JSYN01000006">
    <property type="protein sequence ID" value="KIA95183.1"/>
    <property type="molecule type" value="Genomic_DNA"/>
</dbReference>
<comment type="caution">
    <text evidence="2">The sequence shown here is derived from an EMBL/GenBank/DDBJ whole genome shotgun (WGS) entry which is preliminary data.</text>
</comment>
<dbReference type="RefSeq" id="WP_039473735.1">
    <property type="nucleotide sequence ID" value="NZ_JSYN01000006.1"/>
</dbReference>